<dbReference type="GO" id="GO:0005576">
    <property type="term" value="C:extracellular region"/>
    <property type="evidence" value="ECO:0007669"/>
    <property type="project" value="TreeGrafter"/>
</dbReference>
<keyword evidence="7" id="KW-1185">Reference proteome</keyword>
<reference evidence="7" key="1">
    <citation type="submission" date="2016-10" db="EMBL/GenBank/DDBJ databases">
        <authorList>
            <person name="Varghese N."/>
            <person name="Submissions S."/>
        </authorList>
    </citation>
    <scope>NUCLEOTIDE SEQUENCE [LARGE SCALE GENOMIC DNA]</scope>
    <source>
        <strain evidence="7">DSM 44232</strain>
    </source>
</reference>
<proteinExistence type="inferred from homology"/>
<dbReference type="Pfam" id="PF00497">
    <property type="entry name" value="SBP_bac_3"/>
    <property type="match status" value="1"/>
</dbReference>
<dbReference type="STRING" id="84724.SAMN04488564_12713"/>
<protein>
    <submittedName>
        <fullName evidence="6">Amino acid ABC transporter substrate-binding protein, PAAT family</fullName>
    </submittedName>
</protein>
<dbReference type="CDD" id="cd13690">
    <property type="entry name" value="PBP2_GluB"/>
    <property type="match status" value="1"/>
</dbReference>
<dbReference type="PANTHER" id="PTHR30085">
    <property type="entry name" value="AMINO ACID ABC TRANSPORTER PERMEASE"/>
    <property type="match status" value="1"/>
</dbReference>
<dbReference type="InterPro" id="IPR051455">
    <property type="entry name" value="Bact_solute-bind_prot3"/>
</dbReference>
<dbReference type="PROSITE" id="PS01039">
    <property type="entry name" value="SBP_BACTERIAL_3"/>
    <property type="match status" value="1"/>
</dbReference>
<dbReference type="GO" id="GO:0030288">
    <property type="term" value="C:outer membrane-bounded periplasmic space"/>
    <property type="evidence" value="ECO:0007669"/>
    <property type="project" value="TreeGrafter"/>
</dbReference>
<dbReference type="GO" id="GO:0006865">
    <property type="term" value="P:amino acid transport"/>
    <property type="evidence" value="ECO:0007669"/>
    <property type="project" value="TreeGrafter"/>
</dbReference>
<keyword evidence="2" id="KW-0813">Transport</keyword>
<dbReference type="SUPFAM" id="SSF53850">
    <property type="entry name" value="Periplasmic binding protein-like II"/>
    <property type="match status" value="1"/>
</dbReference>
<dbReference type="AlphaFoldDB" id="A0A1I6FJV0"/>
<evidence type="ECO:0000256" key="3">
    <source>
        <dbReference type="ARBA" id="ARBA00022729"/>
    </source>
</evidence>
<evidence type="ECO:0000259" key="5">
    <source>
        <dbReference type="SMART" id="SM00062"/>
    </source>
</evidence>
<dbReference type="Gene3D" id="3.40.190.10">
    <property type="entry name" value="Periplasmic binding protein-like II"/>
    <property type="match status" value="2"/>
</dbReference>
<comment type="similarity">
    <text evidence="1 4">Belongs to the bacterial solute-binding protein 3 family.</text>
</comment>
<name>A0A1I6FJV0_9PSEU</name>
<dbReference type="InterPro" id="IPR001638">
    <property type="entry name" value="Solute-binding_3/MltF_N"/>
</dbReference>
<dbReference type="EMBL" id="FOYL01000027">
    <property type="protein sequence ID" value="SFR30077.1"/>
    <property type="molecule type" value="Genomic_DNA"/>
</dbReference>
<dbReference type="InterPro" id="IPR018313">
    <property type="entry name" value="SBP_3_CS"/>
</dbReference>
<evidence type="ECO:0000256" key="4">
    <source>
        <dbReference type="RuleBase" id="RU003744"/>
    </source>
</evidence>
<feature type="domain" description="Solute-binding protein family 3/N-terminal" evidence="5">
    <location>
        <begin position="36"/>
        <end position="260"/>
    </location>
</feature>
<dbReference type="OrthoDB" id="9807888at2"/>
<gene>
    <name evidence="6" type="ORF">SAMN04488564_12713</name>
</gene>
<sequence length="273" mass="29793">MLIASTLALFVTLTSSGCSHSENHYLGLLGRSTTGRLNIGITFDQPGLGQRLADDTVRGFDVDVAKYIANELNVPEQSITWKQVLLANREGAIERGEVDFVAAAYSITPSRQQRVAFAGPYYIAGQDLLVRQDEKSINGPGDLASRRLCSVTGTTSSELLRRQYASTVRLVEFPRFDLCVTALLNSQVDAVTTDDLILAGYSAKNPELLRLVGQKFSVERYGIGLRKDDADGRRRVNEAIQKMIASGAWKAALSKNFPDPDFTPSPPPLAGRN</sequence>
<accession>A0A1I6FJV0</accession>
<evidence type="ECO:0000256" key="2">
    <source>
        <dbReference type="ARBA" id="ARBA00022448"/>
    </source>
</evidence>
<dbReference type="PANTHER" id="PTHR30085:SF6">
    <property type="entry name" value="ABC TRANSPORTER GLUTAMINE-BINDING PROTEIN GLNH"/>
    <property type="match status" value="1"/>
</dbReference>
<evidence type="ECO:0000313" key="6">
    <source>
        <dbReference type="EMBL" id="SFR30077.1"/>
    </source>
</evidence>
<evidence type="ECO:0000313" key="7">
    <source>
        <dbReference type="Proteomes" id="UP000198583"/>
    </source>
</evidence>
<keyword evidence="3" id="KW-0732">Signal</keyword>
<dbReference type="SMART" id="SM00062">
    <property type="entry name" value="PBPb"/>
    <property type="match status" value="1"/>
</dbReference>
<organism evidence="6 7">
    <name type="scientific">Lentzea waywayandensis</name>
    <dbReference type="NCBI Taxonomy" id="84724"/>
    <lineage>
        <taxon>Bacteria</taxon>
        <taxon>Bacillati</taxon>
        <taxon>Actinomycetota</taxon>
        <taxon>Actinomycetes</taxon>
        <taxon>Pseudonocardiales</taxon>
        <taxon>Pseudonocardiaceae</taxon>
        <taxon>Lentzea</taxon>
    </lineage>
</organism>
<evidence type="ECO:0000256" key="1">
    <source>
        <dbReference type="ARBA" id="ARBA00010333"/>
    </source>
</evidence>
<dbReference type="Proteomes" id="UP000198583">
    <property type="component" value="Unassembled WGS sequence"/>
</dbReference>